<dbReference type="PIRSF" id="PIRSF006246">
    <property type="entry name" value="Asp_decarbox"/>
    <property type="match status" value="1"/>
</dbReference>
<evidence type="ECO:0000256" key="3">
    <source>
        <dbReference type="ARBA" id="ARBA00022793"/>
    </source>
</evidence>
<accession>B6BWL5</accession>
<dbReference type="InterPro" id="IPR009010">
    <property type="entry name" value="Asp_de-COase-like_dom_sf"/>
</dbReference>
<evidence type="ECO:0000256" key="2">
    <source>
        <dbReference type="ARBA" id="ARBA00022655"/>
    </source>
</evidence>
<evidence type="ECO:0000256" key="6">
    <source>
        <dbReference type="ARBA" id="ARBA00023239"/>
    </source>
</evidence>
<dbReference type="EMBL" id="DS995299">
    <property type="protein sequence ID" value="EDZ65131.1"/>
    <property type="molecule type" value="Genomic_DNA"/>
</dbReference>
<comment type="pathway">
    <text evidence="9">Cofactor biosynthesis; (R)-pantothenate biosynthesis; beta-alanine from L-aspartate: step 1/1.</text>
</comment>
<protein>
    <recommendedName>
        <fullName evidence="9">Aspartate 1-decarboxylase</fullName>
        <ecNumber evidence="9">4.1.1.11</ecNumber>
    </recommendedName>
    <alternativeName>
        <fullName evidence="9">Aspartate alpha-decarboxylase</fullName>
    </alternativeName>
    <component>
        <recommendedName>
            <fullName evidence="9">Aspartate 1-decarboxylase beta chain</fullName>
        </recommendedName>
    </component>
    <component>
        <recommendedName>
            <fullName evidence="9">Aspartate 1-decarboxylase alpha chain</fullName>
        </recommendedName>
    </component>
</protein>
<evidence type="ECO:0000256" key="1">
    <source>
        <dbReference type="ARBA" id="ARBA00022490"/>
    </source>
</evidence>
<dbReference type="NCBIfam" id="TIGR00223">
    <property type="entry name" value="panD"/>
    <property type="match status" value="1"/>
</dbReference>
<dbReference type="HAMAP" id="MF_00446">
    <property type="entry name" value="PanD"/>
    <property type="match status" value="1"/>
</dbReference>
<comment type="cofactor">
    <cofactor evidence="9 10">
        <name>pyruvate</name>
        <dbReference type="ChEBI" id="CHEBI:15361"/>
    </cofactor>
    <text evidence="9 10">Binds 1 pyruvoyl group covalently per subunit.</text>
</comment>
<dbReference type="GO" id="GO:0006523">
    <property type="term" value="P:alanine biosynthetic process"/>
    <property type="evidence" value="ECO:0007669"/>
    <property type="project" value="InterPro"/>
</dbReference>
<evidence type="ECO:0000256" key="8">
    <source>
        <dbReference type="ARBA" id="ARBA00023317"/>
    </source>
</evidence>
<comment type="similarity">
    <text evidence="9">Belongs to the PanD family.</text>
</comment>
<dbReference type="eggNOG" id="COG0853">
    <property type="taxonomic scope" value="Bacteria"/>
</dbReference>
<dbReference type="GO" id="GO:0015940">
    <property type="term" value="P:pantothenate biosynthetic process"/>
    <property type="evidence" value="ECO:0007669"/>
    <property type="project" value="UniProtKB-UniRule"/>
</dbReference>
<evidence type="ECO:0000256" key="13">
    <source>
        <dbReference type="PIRSR" id="PIRSR006246-5"/>
    </source>
</evidence>
<dbReference type="GO" id="GO:0005829">
    <property type="term" value="C:cytosol"/>
    <property type="evidence" value="ECO:0007669"/>
    <property type="project" value="TreeGrafter"/>
</dbReference>
<keyword evidence="8 9" id="KW-0670">Pyruvate</keyword>
<reference evidence="15" key="1">
    <citation type="journal article" date="2012" name="Stand. Genomic Sci.">
        <title>Genome sequence of strain HIMB624, a cultured representative from the OM43 clade of marine Betaproteobacteria.</title>
        <authorList>
            <person name="Huggett M.J."/>
            <person name="Hayakawa D.H."/>
            <person name="Rappe M.S."/>
        </authorList>
    </citation>
    <scope>NUCLEOTIDE SEQUENCE [LARGE SCALE GENOMIC DNA]</scope>
    <source>
        <strain evidence="15">KB13</strain>
    </source>
</reference>
<evidence type="ECO:0000256" key="5">
    <source>
        <dbReference type="ARBA" id="ARBA00023145"/>
    </source>
</evidence>
<comment type="PTM">
    <text evidence="9 12">Is synthesized initially as an inactive proenzyme, which is activated by self-cleavage at a specific serine bond to produce a beta-subunit with a hydroxyl group at its C-terminus and an alpha-subunit with a pyruvoyl group at its N-terminus.</text>
</comment>
<evidence type="ECO:0000256" key="11">
    <source>
        <dbReference type="PIRSR" id="PIRSR006246-2"/>
    </source>
</evidence>
<feature type="binding site" evidence="9 11">
    <location>
        <position position="57"/>
    </location>
    <ligand>
        <name>substrate</name>
    </ligand>
</feature>
<comment type="function">
    <text evidence="9">Catalyzes the pyruvoyl-dependent decarboxylation of aspartate to produce beta-alanine.</text>
</comment>
<keyword evidence="2 9" id="KW-0566">Pantothenate biosynthesis</keyword>
<dbReference type="STRING" id="314607.KB13_1264"/>
<evidence type="ECO:0000256" key="4">
    <source>
        <dbReference type="ARBA" id="ARBA00022813"/>
    </source>
</evidence>
<keyword evidence="5 9" id="KW-0865">Zymogen</keyword>
<dbReference type="AlphaFoldDB" id="B6BWL5"/>
<dbReference type="Gene3D" id="2.40.40.20">
    <property type="match status" value="1"/>
</dbReference>
<feature type="chain" id="PRO_5011837802" description="Aspartate 1-decarboxylase alpha chain" evidence="9 13">
    <location>
        <begin position="25"/>
        <end position="126"/>
    </location>
</feature>
<name>B6BWL5_9PROT</name>
<proteinExistence type="inferred from homology"/>
<comment type="catalytic activity">
    <reaction evidence="9">
        <text>L-aspartate + H(+) = beta-alanine + CO2</text>
        <dbReference type="Rhea" id="RHEA:19497"/>
        <dbReference type="ChEBI" id="CHEBI:15378"/>
        <dbReference type="ChEBI" id="CHEBI:16526"/>
        <dbReference type="ChEBI" id="CHEBI:29991"/>
        <dbReference type="ChEBI" id="CHEBI:57966"/>
        <dbReference type="EC" id="4.1.1.11"/>
    </reaction>
</comment>
<dbReference type="CDD" id="cd06919">
    <property type="entry name" value="Asp_decarbox"/>
    <property type="match status" value="1"/>
</dbReference>
<dbReference type="UniPathway" id="UPA00028">
    <property type="reaction ID" value="UER00002"/>
</dbReference>
<feature type="binding site" evidence="9 11">
    <location>
        <begin position="73"/>
        <end position="75"/>
    </location>
    <ligand>
        <name>substrate</name>
    </ligand>
</feature>
<dbReference type="SUPFAM" id="SSF50692">
    <property type="entry name" value="ADC-like"/>
    <property type="match status" value="1"/>
</dbReference>
<comment type="subcellular location">
    <subcellularLocation>
        <location evidence="9">Cytoplasm</location>
    </subcellularLocation>
</comment>
<gene>
    <name evidence="9 14" type="primary">panD</name>
    <name evidence="14" type="ORF">KB13_1264</name>
</gene>
<keyword evidence="7 9" id="KW-0704">Schiff base</keyword>
<keyword evidence="4 9" id="KW-0068">Autocatalytic cleavage</keyword>
<keyword evidence="15" id="KW-1185">Reference proteome</keyword>
<feature type="chain" id="PRO_5011334865" description="Aspartate 1-decarboxylase beta chain" evidence="9 13">
    <location>
        <begin position="1"/>
        <end position="24"/>
    </location>
</feature>
<keyword evidence="3 9" id="KW-0210">Decarboxylase</keyword>
<feature type="active site" description="Proton donor" evidence="9 10">
    <location>
        <position position="58"/>
    </location>
</feature>
<sequence>MLRRMLKSKLHRVTVTHSELEYEGSCAIDINLLKEANINEYEQIAIYNITNGERFTTYAISAEQGSGIISINGAAAHKANPGDMLIIATYADYNEIELEKYAPSLVYVDSENKITITKNSIDIQAA</sequence>
<dbReference type="HOGENOM" id="CLU_115305_2_1_4"/>
<keyword evidence="6 9" id="KW-0456">Lyase</keyword>
<evidence type="ECO:0000313" key="15">
    <source>
        <dbReference type="Proteomes" id="UP000004188"/>
    </source>
</evidence>
<dbReference type="EC" id="4.1.1.11" evidence="9"/>
<dbReference type="GO" id="GO:0004068">
    <property type="term" value="F:aspartate 1-decarboxylase activity"/>
    <property type="evidence" value="ECO:0007669"/>
    <property type="project" value="UniProtKB-UniRule"/>
</dbReference>
<evidence type="ECO:0000313" key="14">
    <source>
        <dbReference type="EMBL" id="EDZ65131.1"/>
    </source>
</evidence>
<organism evidence="14 15">
    <name type="scientific">beta proteobacterium KB13</name>
    <dbReference type="NCBI Taxonomy" id="314607"/>
    <lineage>
        <taxon>Bacteria</taxon>
        <taxon>Pseudomonadati</taxon>
        <taxon>Pseudomonadota</taxon>
        <taxon>Betaproteobacteria</taxon>
        <taxon>Nitrosomonadales</taxon>
        <taxon>OM43 clade</taxon>
    </lineage>
</organism>
<evidence type="ECO:0000256" key="7">
    <source>
        <dbReference type="ARBA" id="ARBA00023270"/>
    </source>
</evidence>
<evidence type="ECO:0000256" key="12">
    <source>
        <dbReference type="PIRSR" id="PIRSR006246-3"/>
    </source>
</evidence>
<feature type="modified residue" description="Pyruvic acid (Ser)" evidence="9 12">
    <location>
        <position position="25"/>
    </location>
</feature>
<dbReference type="PANTHER" id="PTHR21012">
    <property type="entry name" value="ASPARTATE 1-DECARBOXYLASE"/>
    <property type="match status" value="1"/>
</dbReference>
<dbReference type="PANTHER" id="PTHR21012:SF0">
    <property type="entry name" value="ASPARTATE 1-DECARBOXYLASE"/>
    <property type="match status" value="1"/>
</dbReference>
<evidence type="ECO:0000256" key="10">
    <source>
        <dbReference type="PIRSR" id="PIRSR006246-1"/>
    </source>
</evidence>
<evidence type="ECO:0000256" key="9">
    <source>
        <dbReference type="HAMAP-Rule" id="MF_00446"/>
    </source>
</evidence>
<dbReference type="Proteomes" id="UP000004188">
    <property type="component" value="Unassembled WGS sequence"/>
</dbReference>
<feature type="active site" description="Schiff-base intermediate with substrate; via pyruvic acid" evidence="9 10">
    <location>
        <position position="25"/>
    </location>
</feature>
<dbReference type="Pfam" id="PF02261">
    <property type="entry name" value="Asp_decarbox"/>
    <property type="match status" value="1"/>
</dbReference>
<comment type="subunit">
    <text evidence="9">Heterooctamer of four alpha and four beta subunits.</text>
</comment>
<keyword evidence="1 9" id="KW-0963">Cytoplasm</keyword>
<dbReference type="InterPro" id="IPR003190">
    <property type="entry name" value="Asp_decarbox"/>
</dbReference>